<organism evidence="1 2">
    <name type="scientific">Peteryoungia desertarenae</name>
    <dbReference type="NCBI Taxonomy" id="1813451"/>
    <lineage>
        <taxon>Bacteria</taxon>
        <taxon>Pseudomonadati</taxon>
        <taxon>Pseudomonadota</taxon>
        <taxon>Alphaproteobacteria</taxon>
        <taxon>Hyphomicrobiales</taxon>
        <taxon>Rhizobiaceae</taxon>
        <taxon>Peteryoungia</taxon>
    </lineage>
</organism>
<dbReference type="EMBL" id="CP058350">
    <property type="protein sequence ID" value="QLF70900.1"/>
    <property type="molecule type" value="Genomic_DNA"/>
</dbReference>
<gene>
    <name evidence="1" type="ORF">FE840_015860</name>
</gene>
<proteinExistence type="predicted"/>
<reference evidence="1 2" key="1">
    <citation type="submission" date="2020-06" db="EMBL/GenBank/DDBJ databases">
        <title>Genome sequence of Rhizobium sp strain ADMK78.</title>
        <authorList>
            <person name="Rahi P."/>
        </authorList>
    </citation>
    <scope>NUCLEOTIDE SEQUENCE [LARGE SCALE GENOMIC DNA]</scope>
    <source>
        <strain evidence="1 2">ADMK78</strain>
    </source>
</reference>
<evidence type="ECO:0000313" key="2">
    <source>
        <dbReference type="Proteomes" id="UP000308530"/>
    </source>
</evidence>
<protein>
    <submittedName>
        <fullName evidence="1">Uncharacterized protein</fullName>
    </submittedName>
</protein>
<accession>A0ABX6QRV7</accession>
<evidence type="ECO:0000313" key="1">
    <source>
        <dbReference type="EMBL" id="QLF70900.1"/>
    </source>
</evidence>
<dbReference type="Proteomes" id="UP000308530">
    <property type="component" value="Chromosome"/>
</dbReference>
<dbReference type="RefSeq" id="WP_138286462.1">
    <property type="nucleotide sequence ID" value="NZ_CP058350.1"/>
</dbReference>
<keyword evidence="2" id="KW-1185">Reference proteome</keyword>
<sequence>MIGEFVASLFASFVVEPVQAGLRERLEEARAPVEVVSQASDCLGTTGPILLARAGEEPWWAVTTIVSVAVGWQTAAELLDAGNPACGSLANFLVSQGETG</sequence>
<name>A0ABX6QRV7_9HYPH</name>